<sequence>MTVTAVPVQRRDRVGWGDLVWLTWRQHRWSIGALAVLLGLGAVLCLVLAAFVRGSGRVELLGLIGVYGLSQLVSLVPMAAGAVVAVFWAAPLVSREYEQKTSVVVWSQDLSPARWVVGKIVLLGVPAVGLSAGFGATVLVLQHAVNGTFGTDYQPYRPFEQQVFEAAPALQVAYAAFGFALGLALSALTRRTIVAMALTLGGFIVARMVVALGWRPYFQTPVREVWPYGEAGERAYGQVARENGLHVSSGYLDAAGREVEFPMICARTSTDGDSFQTCMADQGISSHFTDYQPVERVGAFQVFEFFVFVVPAVALLVFAYYWVKRSHRI</sequence>
<keyword evidence="1" id="KW-1133">Transmembrane helix</keyword>
<dbReference type="Proteomes" id="UP001500416">
    <property type="component" value="Unassembled WGS sequence"/>
</dbReference>
<protein>
    <submittedName>
        <fullName evidence="2">ABC transporter permease</fullName>
    </submittedName>
</protein>
<feature type="transmembrane region" description="Helical" evidence="1">
    <location>
        <begin position="120"/>
        <end position="145"/>
    </location>
</feature>
<dbReference type="RefSeq" id="WP_343935901.1">
    <property type="nucleotide sequence ID" value="NZ_BAAABU010000010.1"/>
</dbReference>
<feature type="transmembrane region" description="Helical" evidence="1">
    <location>
        <begin position="31"/>
        <end position="52"/>
    </location>
</feature>
<evidence type="ECO:0000313" key="3">
    <source>
        <dbReference type="Proteomes" id="UP001500416"/>
    </source>
</evidence>
<accession>A0ABP3DWG6</accession>
<organism evidence="2 3">
    <name type="scientific">Saccharothrix mutabilis subsp. mutabilis</name>
    <dbReference type="NCBI Taxonomy" id="66855"/>
    <lineage>
        <taxon>Bacteria</taxon>
        <taxon>Bacillati</taxon>
        <taxon>Actinomycetota</taxon>
        <taxon>Actinomycetes</taxon>
        <taxon>Pseudonocardiales</taxon>
        <taxon>Pseudonocardiaceae</taxon>
        <taxon>Saccharothrix</taxon>
    </lineage>
</organism>
<reference evidence="3" key="1">
    <citation type="journal article" date="2019" name="Int. J. Syst. Evol. Microbiol.">
        <title>The Global Catalogue of Microorganisms (GCM) 10K type strain sequencing project: providing services to taxonomists for standard genome sequencing and annotation.</title>
        <authorList>
            <consortium name="The Broad Institute Genomics Platform"/>
            <consortium name="The Broad Institute Genome Sequencing Center for Infectious Disease"/>
            <person name="Wu L."/>
            <person name="Ma J."/>
        </authorList>
    </citation>
    <scope>NUCLEOTIDE SEQUENCE [LARGE SCALE GENOMIC DNA]</scope>
    <source>
        <strain evidence="3">JCM 3380</strain>
    </source>
</reference>
<proteinExistence type="predicted"/>
<evidence type="ECO:0000313" key="2">
    <source>
        <dbReference type="EMBL" id="GAA0241461.1"/>
    </source>
</evidence>
<evidence type="ECO:0000256" key="1">
    <source>
        <dbReference type="SAM" id="Phobius"/>
    </source>
</evidence>
<feature type="transmembrane region" description="Helical" evidence="1">
    <location>
        <begin position="64"/>
        <end position="90"/>
    </location>
</feature>
<feature type="transmembrane region" description="Helical" evidence="1">
    <location>
        <begin position="193"/>
        <end position="214"/>
    </location>
</feature>
<keyword evidence="3" id="KW-1185">Reference proteome</keyword>
<feature type="transmembrane region" description="Helical" evidence="1">
    <location>
        <begin position="305"/>
        <end position="323"/>
    </location>
</feature>
<keyword evidence="1" id="KW-0812">Transmembrane</keyword>
<name>A0ABP3DWG6_9PSEU</name>
<gene>
    <name evidence="2" type="ORF">GCM10010492_45820</name>
</gene>
<comment type="caution">
    <text evidence="2">The sequence shown here is derived from an EMBL/GenBank/DDBJ whole genome shotgun (WGS) entry which is preliminary data.</text>
</comment>
<dbReference type="EMBL" id="BAAABU010000010">
    <property type="protein sequence ID" value="GAA0241461.1"/>
    <property type="molecule type" value="Genomic_DNA"/>
</dbReference>
<feature type="transmembrane region" description="Helical" evidence="1">
    <location>
        <begin position="165"/>
        <end position="186"/>
    </location>
</feature>
<keyword evidence="1" id="KW-0472">Membrane</keyword>